<dbReference type="EMBL" id="VSRR010014325">
    <property type="protein sequence ID" value="MPC56884.1"/>
    <property type="molecule type" value="Genomic_DNA"/>
</dbReference>
<evidence type="ECO:0000313" key="3">
    <source>
        <dbReference type="Proteomes" id="UP000324222"/>
    </source>
</evidence>
<dbReference type="Proteomes" id="UP000324222">
    <property type="component" value="Unassembled WGS sequence"/>
</dbReference>
<evidence type="ECO:0000313" key="2">
    <source>
        <dbReference type="EMBL" id="MPC56884.1"/>
    </source>
</evidence>
<sequence length="85" mass="8680">MPSLLHTQRRVPSWLVAGEDAGSNGDGVGARGGVMEHGQAVGGNKGRQAGMAGGRQVVWVRLAPPESIFVKVKGMSSSSTDGPVP</sequence>
<reference evidence="2 3" key="1">
    <citation type="submission" date="2019-05" db="EMBL/GenBank/DDBJ databases">
        <title>Another draft genome of Portunus trituberculatus and its Hox gene families provides insights of decapod evolution.</title>
        <authorList>
            <person name="Jeong J.-H."/>
            <person name="Song I."/>
            <person name="Kim S."/>
            <person name="Choi T."/>
            <person name="Kim D."/>
            <person name="Ryu S."/>
            <person name="Kim W."/>
        </authorList>
    </citation>
    <scope>NUCLEOTIDE SEQUENCE [LARGE SCALE GENOMIC DNA]</scope>
    <source>
        <tissue evidence="2">Muscle</tissue>
    </source>
</reference>
<organism evidence="2 3">
    <name type="scientific">Portunus trituberculatus</name>
    <name type="common">Swimming crab</name>
    <name type="synonym">Neptunus trituberculatus</name>
    <dbReference type="NCBI Taxonomy" id="210409"/>
    <lineage>
        <taxon>Eukaryota</taxon>
        <taxon>Metazoa</taxon>
        <taxon>Ecdysozoa</taxon>
        <taxon>Arthropoda</taxon>
        <taxon>Crustacea</taxon>
        <taxon>Multicrustacea</taxon>
        <taxon>Malacostraca</taxon>
        <taxon>Eumalacostraca</taxon>
        <taxon>Eucarida</taxon>
        <taxon>Decapoda</taxon>
        <taxon>Pleocyemata</taxon>
        <taxon>Brachyura</taxon>
        <taxon>Eubrachyura</taxon>
        <taxon>Portunoidea</taxon>
        <taxon>Portunidae</taxon>
        <taxon>Portuninae</taxon>
        <taxon>Portunus</taxon>
    </lineage>
</organism>
<comment type="caution">
    <text evidence="2">The sequence shown here is derived from an EMBL/GenBank/DDBJ whole genome shotgun (WGS) entry which is preliminary data.</text>
</comment>
<protein>
    <submittedName>
        <fullName evidence="2">Uncharacterized protein</fullName>
    </submittedName>
</protein>
<accession>A0A5B7GK26</accession>
<gene>
    <name evidence="2" type="ORF">E2C01_050850</name>
</gene>
<name>A0A5B7GK26_PORTR</name>
<dbReference type="AlphaFoldDB" id="A0A5B7GK26"/>
<feature type="region of interest" description="Disordered" evidence="1">
    <location>
        <begin position="17"/>
        <end position="50"/>
    </location>
</feature>
<proteinExistence type="predicted"/>
<keyword evidence="3" id="KW-1185">Reference proteome</keyword>
<evidence type="ECO:0000256" key="1">
    <source>
        <dbReference type="SAM" id="MobiDB-lite"/>
    </source>
</evidence>